<name>A0A0F9N3U6_9ZZZZ</name>
<accession>A0A0F9N3U6</accession>
<gene>
    <name evidence="1" type="ORF">LCGC14_1013810</name>
</gene>
<evidence type="ECO:0000313" key="1">
    <source>
        <dbReference type="EMBL" id="KKN12704.1"/>
    </source>
</evidence>
<proteinExistence type="predicted"/>
<protein>
    <submittedName>
        <fullName evidence="1">Uncharacterized protein</fullName>
    </submittedName>
</protein>
<organism evidence="1">
    <name type="scientific">marine sediment metagenome</name>
    <dbReference type="NCBI Taxonomy" id="412755"/>
    <lineage>
        <taxon>unclassified sequences</taxon>
        <taxon>metagenomes</taxon>
        <taxon>ecological metagenomes</taxon>
    </lineage>
</organism>
<reference evidence="1" key="1">
    <citation type="journal article" date="2015" name="Nature">
        <title>Complex archaea that bridge the gap between prokaryotes and eukaryotes.</title>
        <authorList>
            <person name="Spang A."/>
            <person name="Saw J.H."/>
            <person name="Jorgensen S.L."/>
            <person name="Zaremba-Niedzwiedzka K."/>
            <person name="Martijn J."/>
            <person name="Lind A.E."/>
            <person name="van Eijk R."/>
            <person name="Schleper C."/>
            <person name="Guy L."/>
            <person name="Ettema T.J."/>
        </authorList>
    </citation>
    <scope>NUCLEOTIDE SEQUENCE</scope>
</reference>
<dbReference type="AlphaFoldDB" id="A0A0F9N3U6"/>
<sequence>MKAQQIVRSETLAGAGPPGAFIPSGIIERRGVQAIARGTGILGRSLAEFGQMIQTAVRRDMVSHNYALAQRDIADAELNLKADPDHRSIPEKFSRSLDDIRAKYSDQILDPVARNMFQRKMFEYGNTREIQMKYFTHNREVDAQKGHLIEELDTKARLIENTDINDLKTYHILLEEGNDTINQRVAGGIITNETGTKLRLEWRDRSAKMRAFRSVMSDPFTTLNILKSKSWKQFFPFLNEEDRLNFSKQAETRIKSINSAIRQSDKEENLRVKEEREATEELVADEFLKRIETSTTEELLNFDPMDILNSKLPATKGPNSKKAFLNMREAEIEERLQGKKNPYKIDDQKIVAQMLEDAMDGKIDPRDVHVIPNEISIGTMKDIKNEARVARGATGDTWRKQYQELKKLAVNDGRRQILIGSELTGFDSASMGRANAYTQNLLKALVKEKDLEKRISMLTAGTPDYIVDKLIIPHLLTIREQQKALVEKFKPGGETPTLRREAERILKARGMKATEERIKFVIKKLQEARE</sequence>
<comment type="caution">
    <text evidence="1">The sequence shown here is derived from an EMBL/GenBank/DDBJ whole genome shotgun (WGS) entry which is preliminary data.</text>
</comment>
<dbReference type="EMBL" id="LAZR01004002">
    <property type="protein sequence ID" value="KKN12704.1"/>
    <property type="molecule type" value="Genomic_DNA"/>
</dbReference>